<dbReference type="AlphaFoldDB" id="A0A371R8I7"/>
<feature type="compositionally biased region" description="Pro residues" evidence="10">
    <location>
        <begin position="45"/>
        <end position="57"/>
    </location>
</feature>
<dbReference type="PROSITE" id="PS51760">
    <property type="entry name" value="GH10_2"/>
    <property type="match status" value="1"/>
</dbReference>
<dbReference type="GO" id="GO:0045493">
    <property type="term" value="P:xylan catabolic process"/>
    <property type="evidence" value="ECO:0007669"/>
    <property type="project" value="UniProtKB-KW"/>
</dbReference>
<evidence type="ECO:0000256" key="10">
    <source>
        <dbReference type="SAM" id="MobiDB-lite"/>
    </source>
</evidence>
<evidence type="ECO:0000256" key="4">
    <source>
        <dbReference type="ARBA" id="ARBA00022729"/>
    </source>
</evidence>
<evidence type="ECO:0000313" key="13">
    <source>
        <dbReference type="Proteomes" id="UP000264589"/>
    </source>
</evidence>
<reference evidence="12 13" key="1">
    <citation type="submission" date="2018-08" db="EMBL/GenBank/DDBJ databases">
        <title>Parvularcula sp. SM1705, isolated from surface water of the South Sea China.</title>
        <authorList>
            <person name="Sun L."/>
        </authorList>
    </citation>
    <scope>NUCLEOTIDE SEQUENCE [LARGE SCALE GENOMIC DNA]</scope>
    <source>
        <strain evidence="12 13">SM1705</strain>
    </source>
</reference>
<evidence type="ECO:0000256" key="7">
    <source>
        <dbReference type="ARBA" id="ARBA00023295"/>
    </source>
</evidence>
<dbReference type="PANTHER" id="PTHR31490:SF88">
    <property type="entry name" value="BETA-XYLANASE"/>
    <property type="match status" value="1"/>
</dbReference>
<accession>A0A371R8I7</accession>
<keyword evidence="4" id="KW-0732">Signal</keyword>
<evidence type="ECO:0000256" key="9">
    <source>
        <dbReference type="RuleBase" id="RU361174"/>
    </source>
</evidence>
<dbReference type="InterPro" id="IPR044846">
    <property type="entry name" value="GH10"/>
</dbReference>
<evidence type="ECO:0000313" key="12">
    <source>
        <dbReference type="EMBL" id="RFB01708.1"/>
    </source>
</evidence>
<dbReference type="InterPro" id="IPR017853">
    <property type="entry name" value="GH"/>
</dbReference>
<dbReference type="Gene3D" id="3.20.20.80">
    <property type="entry name" value="Glycosidases"/>
    <property type="match status" value="1"/>
</dbReference>
<feature type="region of interest" description="Disordered" evidence="10">
    <location>
        <begin position="33"/>
        <end position="61"/>
    </location>
</feature>
<keyword evidence="3" id="KW-0858">Xylan degradation</keyword>
<comment type="similarity">
    <text evidence="2 9">Belongs to the glycosyl hydrolase 10 (cellulase F) family.</text>
</comment>
<dbReference type="SMART" id="SM00633">
    <property type="entry name" value="Glyco_10"/>
    <property type="match status" value="1"/>
</dbReference>
<keyword evidence="5 9" id="KW-0378">Hydrolase</keyword>
<evidence type="ECO:0000256" key="8">
    <source>
        <dbReference type="ARBA" id="ARBA00023326"/>
    </source>
</evidence>
<protein>
    <recommendedName>
        <fullName evidence="9">Beta-xylanase</fullName>
        <ecNumber evidence="9">3.2.1.8</ecNumber>
    </recommendedName>
</protein>
<evidence type="ECO:0000259" key="11">
    <source>
        <dbReference type="PROSITE" id="PS51760"/>
    </source>
</evidence>
<evidence type="ECO:0000256" key="2">
    <source>
        <dbReference type="ARBA" id="ARBA00007495"/>
    </source>
</evidence>
<keyword evidence="13" id="KW-1185">Reference proteome</keyword>
<dbReference type="GO" id="GO:0031176">
    <property type="term" value="F:endo-1,4-beta-xylanase activity"/>
    <property type="evidence" value="ECO:0007669"/>
    <property type="project" value="UniProtKB-EC"/>
</dbReference>
<keyword evidence="6 9" id="KW-0119">Carbohydrate metabolism</keyword>
<dbReference type="Proteomes" id="UP000264589">
    <property type="component" value="Unassembled WGS sequence"/>
</dbReference>
<dbReference type="EMBL" id="QUQO01000002">
    <property type="protein sequence ID" value="RFB01708.1"/>
    <property type="molecule type" value="Genomic_DNA"/>
</dbReference>
<dbReference type="PROSITE" id="PS51257">
    <property type="entry name" value="PROKAR_LIPOPROTEIN"/>
    <property type="match status" value="1"/>
</dbReference>
<feature type="domain" description="GH10" evidence="11">
    <location>
        <begin position="55"/>
        <end position="393"/>
    </location>
</feature>
<gene>
    <name evidence="12" type="ORF">DX908_15685</name>
</gene>
<keyword evidence="7 9" id="KW-0326">Glycosidase</keyword>
<sequence>MTGAPMRTGRNIMPQWSRREMLALSSGALLTACSGGGGSSSSVSVPPPPPPPPPPAGSPSLAELSAGKGMRFGTAINTGTGSTFNDNNYLNLVREECNVAVAENDLKWQAIRPSPDMFTFTGGDALVNFAQTENIGFRGHTLLWEDETRYPSWFDTYDFGADPAMEAERLLTEHISTVGARYQGQIDSWDVVNEAVNPGNGAYRSSPFSRNLGSMEAVLDIAFQTARDTLPNTQLVYNDFMSWGTGNAHRDGVLTLLEGMITRGAPIDALGVQSHIFAGTGNFGGIDEAAWRSFLNDVTSLGLDLVITEFDINDQNLPADIATRDGLIADYTTAYLGLMLEYSQLRDVLCWGLVHRYSWMQNFQPRSDGLQKRSTPFDDSYQPTPMYDAIAAAFEATTARS</sequence>
<name>A0A371R8I7_9PROT</name>
<dbReference type="Pfam" id="PF00331">
    <property type="entry name" value="Glyco_hydro_10"/>
    <property type="match status" value="1"/>
</dbReference>
<comment type="caution">
    <text evidence="12">The sequence shown here is derived from an EMBL/GenBank/DDBJ whole genome shotgun (WGS) entry which is preliminary data.</text>
</comment>
<evidence type="ECO:0000256" key="6">
    <source>
        <dbReference type="ARBA" id="ARBA00023277"/>
    </source>
</evidence>
<dbReference type="PANTHER" id="PTHR31490">
    <property type="entry name" value="GLYCOSYL HYDROLASE"/>
    <property type="match status" value="1"/>
</dbReference>
<proteinExistence type="inferred from homology"/>
<evidence type="ECO:0000256" key="1">
    <source>
        <dbReference type="ARBA" id="ARBA00000681"/>
    </source>
</evidence>
<evidence type="ECO:0000256" key="5">
    <source>
        <dbReference type="ARBA" id="ARBA00022801"/>
    </source>
</evidence>
<keyword evidence="8 9" id="KW-0624">Polysaccharide degradation</keyword>
<dbReference type="InParanoid" id="A0A371R8I7"/>
<evidence type="ECO:0000256" key="3">
    <source>
        <dbReference type="ARBA" id="ARBA00022651"/>
    </source>
</evidence>
<dbReference type="EC" id="3.2.1.8" evidence="9"/>
<comment type="catalytic activity">
    <reaction evidence="1 9">
        <text>Endohydrolysis of (1-&gt;4)-beta-D-xylosidic linkages in xylans.</text>
        <dbReference type="EC" id="3.2.1.8"/>
    </reaction>
</comment>
<dbReference type="SUPFAM" id="SSF51445">
    <property type="entry name" value="(Trans)glycosidases"/>
    <property type="match status" value="1"/>
</dbReference>
<dbReference type="PRINTS" id="PR00134">
    <property type="entry name" value="GLHYDRLASE10"/>
</dbReference>
<dbReference type="InterPro" id="IPR001000">
    <property type="entry name" value="GH10_dom"/>
</dbReference>
<organism evidence="12 13">
    <name type="scientific">Parvularcula marina</name>
    <dbReference type="NCBI Taxonomy" id="2292771"/>
    <lineage>
        <taxon>Bacteria</taxon>
        <taxon>Pseudomonadati</taxon>
        <taxon>Pseudomonadota</taxon>
        <taxon>Alphaproteobacteria</taxon>
        <taxon>Parvularculales</taxon>
        <taxon>Parvularculaceae</taxon>
        <taxon>Parvularcula</taxon>
    </lineage>
</organism>